<keyword evidence="1" id="KW-0472">Membrane</keyword>
<organism evidence="2 3">
    <name type="scientific">Rathayibacter tritici</name>
    <dbReference type="NCBI Taxonomy" id="33888"/>
    <lineage>
        <taxon>Bacteria</taxon>
        <taxon>Bacillati</taxon>
        <taxon>Actinomycetota</taxon>
        <taxon>Actinomycetes</taxon>
        <taxon>Micrococcales</taxon>
        <taxon>Microbacteriaceae</taxon>
        <taxon>Rathayibacter</taxon>
    </lineage>
</organism>
<proteinExistence type="predicted"/>
<dbReference type="AlphaFoldDB" id="A0A160KUL1"/>
<sequence>MRASSILSEAWRNIVSGTSRTLLVGGFLAALIATGFTIDASTISLLIRDADRFHNAGASVQTISVENGISGAKCESLNGSTELSAGAIRPADTNIVASALPNSALPTFEVSPSLIHLLMPKIDRDMPGGIFLAQDVAETLGVVAGDSFPSTEGLARIAGVYSYPNDGRRSDLRYAVLVPISSRSSFSECWAENWPNSGDSLQLLRSTVTLEASTAGTAIDVSQLNSSLGRVNPAPALFESRATESAPLFVALASFLGLVLASGLRRVEFASSLEIGISRWGLLAIIVVETGASIIFALVVASAIALLLTMLVSAGLFFTFAQLFLRDLVMAASFALLGSSAGVMFTNQNRLYKYFKAR</sequence>
<keyword evidence="1" id="KW-0812">Transmembrane</keyword>
<evidence type="ECO:0008006" key="4">
    <source>
        <dbReference type="Google" id="ProtNLM"/>
    </source>
</evidence>
<keyword evidence="3" id="KW-1185">Reference proteome</keyword>
<feature type="transmembrane region" description="Helical" evidence="1">
    <location>
        <begin position="280"/>
        <end position="308"/>
    </location>
</feature>
<dbReference type="STRING" id="33888.A6122_2176"/>
<dbReference type="KEGG" id="rtn:A6122_2176"/>
<dbReference type="PATRIC" id="fig|33888.3.peg.2421"/>
<evidence type="ECO:0000256" key="1">
    <source>
        <dbReference type="SAM" id="Phobius"/>
    </source>
</evidence>
<accession>A0A160KUL1</accession>
<dbReference type="Proteomes" id="UP000077071">
    <property type="component" value="Chromosome"/>
</dbReference>
<feature type="transmembrane region" description="Helical" evidence="1">
    <location>
        <begin position="21"/>
        <end position="38"/>
    </location>
</feature>
<feature type="transmembrane region" description="Helical" evidence="1">
    <location>
        <begin position="248"/>
        <end position="268"/>
    </location>
</feature>
<name>A0A160KUL1_9MICO</name>
<keyword evidence="1" id="KW-1133">Transmembrane helix</keyword>
<gene>
    <name evidence="2" type="ORF">A6122_2176</name>
</gene>
<evidence type="ECO:0000313" key="3">
    <source>
        <dbReference type="Proteomes" id="UP000077071"/>
    </source>
</evidence>
<reference evidence="2 3" key="1">
    <citation type="submission" date="2016-05" db="EMBL/GenBank/DDBJ databases">
        <title>Complete genome sequence of Rathayibacter tritici NCPPB 1953.</title>
        <authorList>
            <person name="Park J."/>
            <person name="Lee H.-H."/>
            <person name="Lee S.-W."/>
            <person name="Seo Y.-S."/>
        </authorList>
    </citation>
    <scope>NUCLEOTIDE SEQUENCE [LARGE SCALE GENOMIC DNA]</scope>
    <source>
        <strain evidence="2 3">NCPPB 1953</strain>
    </source>
</reference>
<evidence type="ECO:0000313" key="2">
    <source>
        <dbReference type="EMBL" id="AND17299.1"/>
    </source>
</evidence>
<protein>
    <recommendedName>
        <fullName evidence="4">ABC transporter permease</fullName>
    </recommendedName>
</protein>
<dbReference type="EMBL" id="CP015515">
    <property type="protein sequence ID" value="AND17299.1"/>
    <property type="molecule type" value="Genomic_DNA"/>
</dbReference>